<name>A0A285VMZ6_9MICO</name>
<reference evidence="5" key="1">
    <citation type="submission" date="2017-08" db="EMBL/GenBank/DDBJ databases">
        <authorList>
            <person name="Varghese N."/>
            <person name="Submissions S."/>
        </authorList>
    </citation>
    <scope>NUCLEOTIDE SEQUENCE [LARGE SCALE GENOMIC DNA]</scope>
    <source>
        <strain evidence="5">USBA17B2</strain>
    </source>
</reference>
<sequence length="136" mass="14908">MTDQPRDPALPEEDPSRAAPPLLPPYQPPRASTGRSDPAADPALRARALKKLEAEKGFRIHLTVYLAVIGLLTAIWLATGLGNGLGYYWPIWPALGWGLGLVLHRASLGWPTEEEVDAEARRLAQRGTPRRDAIED</sequence>
<keyword evidence="2" id="KW-0812">Transmembrane</keyword>
<keyword evidence="5" id="KW-1185">Reference proteome</keyword>
<protein>
    <submittedName>
        <fullName evidence="4">2TM domain-containing protein</fullName>
    </submittedName>
</protein>
<feature type="region of interest" description="Disordered" evidence="1">
    <location>
        <begin position="1"/>
        <end position="41"/>
    </location>
</feature>
<feature type="domain" description="2TM" evidence="3">
    <location>
        <begin position="47"/>
        <end position="106"/>
    </location>
</feature>
<keyword evidence="2" id="KW-0472">Membrane</keyword>
<dbReference type="Proteomes" id="UP000219688">
    <property type="component" value="Unassembled WGS sequence"/>
</dbReference>
<dbReference type="EMBL" id="OBQK01000005">
    <property type="protein sequence ID" value="SOC55432.1"/>
    <property type="molecule type" value="Genomic_DNA"/>
</dbReference>
<feature type="transmembrane region" description="Helical" evidence="2">
    <location>
        <begin position="60"/>
        <end position="79"/>
    </location>
</feature>
<accession>A0A285VMZ6</accession>
<evidence type="ECO:0000313" key="5">
    <source>
        <dbReference type="Proteomes" id="UP000219688"/>
    </source>
</evidence>
<evidence type="ECO:0000259" key="3">
    <source>
        <dbReference type="Pfam" id="PF13239"/>
    </source>
</evidence>
<evidence type="ECO:0000256" key="1">
    <source>
        <dbReference type="SAM" id="MobiDB-lite"/>
    </source>
</evidence>
<dbReference type="AlphaFoldDB" id="A0A285VMZ6"/>
<evidence type="ECO:0000313" key="4">
    <source>
        <dbReference type="EMBL" id="SOC55432.1"/>
    </source>
</evidence>
<organism evidence="4 5">
    <name type="scientific">Ornithinimicrobium cerasi</name>
    <dbReference type="NCBI Taxonomy" id="2248773"/>
    <lineage>
        <taxon>Bacteria</taxon>
        <taxon>Bacillati</taxon>
        <taxon>Actinomycetota</taxon>
        <taxon>Actinomycetes</taxon>
        <taxon>Micrococcales</taxon>
        <taxon>Ornithinimicrobiaceae</taxon>
        <taxon>Ornithinimicrobium</taxon>
    </lineage>
</organism>
<dbReference type="Pfam" id="PF13239">
    <property type="entry name" value="2TM"/>
    <property type="match status" value="1"/>
</dbReference>
<proteinExistence type="predicted"/>
<feature type="transmembrane region" description="Helical" evidence="2">
    <location>
        <begin position="85"/>
        <end position="103"/>
    </location>
</feature>
<dbReference type="InterPro" id="IPR025698">
    <property type="entry name" value="2TM_dom"/>
</dbReference>
<dbReference type="RefSeq" id="WP_097187996.1">
    <property type="nucleotide sequence ID" value="NZ_OBQK01000005.1"/>
</dbReference>
<evidence type="ECO:0000256" key="2">
    <source>
        <dbReference type="SAM" id="Phobius"/>
    </source>
</evidence>
<gene>
    <name evidence="4" type="ORF">SAMN05421879_10581</name>
</gene>
<keyword evidence="2" id="KW-1133">Transmembrane helix</keyword>